<accession>A0AAD7UV56</accession>
<dbReference type="GeneID" id="83217520"/>
<dbReference type="EMBL" id="JARTCD010000065">
    <property type="protein sequence ID" value="KAJ8654168.1"/>
    <property type="molecule type" value="Genomic_DNA"/>
</dbReference>
<evidence type="ECO:0000256" key="7">
    <source>
        <dbReference type="ARBA" id="ARBA00022833"/>
    </source>
</evidence>
<keyword evidence="7" id="KW-0862">Zinc</keyword>
<dbReference type="PANTHER" id="PTHR10782:SF4">
    <property type="entry name" value="TONALLI, ISOFORM E"/>
    <property type="match status" value="1"/>
</dbReference>
<comment type="caution">
    <text evidence="12">The sequence shown here is derived from an EMBL/GenBank/DDBJ whole genome shotgun (WGS) entry which is preliminary data.</text>
</comment>
<dbReference type="PROSITE" id="PS51044">
    <property type="entry name" value="ZF_SP_RING"/>
    <property type="match status" value="1"/>
</dbReference>
<evidence type="ECO:0000313" key="13">
    <source>
        <dbReference type="Proteomes" id="UP001234581"/>
    </source>
</evidence>
<dbReference type="CDD" id="cd16650">
    <property type="entry name" value="SP-RING_PIAS-like"/>
    <property type="match status" value="1"/>
</dbReference>
<feature type="compositionally biased region" description="Low complexity" evidence="9">
    <location>
        <begin position="409"/>
        <end position="419"/>
    </location>
</feature>
<evidence type="ECO:0000256" key="3">
    <source>
        <dbReference type="ARBA" id="ARBA00022679"/>
    </source>
</evidence>
<name>A0AAD7UV56_9FUNG</name>
<dbReference type="GO" id="GO:0000785">
    <property type="term" value="C:chromatin"/>
    <property type="evidence" value="ECO:0007669"/>
    <property type="project" value="TreeGrafter"/>
</dbReference>
<dbReference type="InterPro" id="IPR013083">
    <property type="entry name" value="Znf_RING/FYVE/PHD"/>
</dbReference>
<dbReference type="Pfam" id="PF02891">
    <property type="entry name" value="zf-MIZ"/>
    <property type="match status" value="1"/>
</dbReference>
<keyword evidence="3" id="KW-0808">Transferase</keyword>
<organism evidence="12 13">
    <name type="scientific">Lichtheimia ornata</name>
    <dbReference type="NCBI Taxonomy" id="688661"/>
    <lineage>
        <taxon>Eukaryota</taxon>
        <taxon>Fungi</taxon>
        <taxon>Fungi incertae sedis</taxon>
        <taxon>Mucoromycota</taxon>
        <taxon>Mucoromycotina</taxon>
        <taxon>Mucoromycetes</taxon>
        <taxon>Mucorales</taxon>
        <taxon>Lichtheimiaceae</taxon>
        <taxon>Lichtheimia</taxon>
    </lineage>
</organism>
<keyword evidence="5 8" id="KW-0863">Zinc-finger</keyword>
<evidence type="ECO:0000259" key="10">
    <source>
        <dbReference type="PROSITE" id="PS51044"/>
    </source>
</evidence>
<dbReference type="GO" id="GO:0016925">
    <property type="term" value="P:protein sumoylation"/>
    <property type="evidence" value="ECO:0007669"/>
    <property type="project" value="TreeGrafter"/>
</dbReference>
<dbReference type="GO" id="GO:0061665">
    <property type="term" value="F:SUMO ligase activity"/>
    <property type="evidence" value="ECO:0007669"/>
    <property type="project" value="TreeGrafter"/>
</dbReference>
<feature type="region of interest" description="Disordered" evidence="9">
    <location>
        <begin position="386"/>
        <end position="465"/>
    </location>
</feature>
<keyword evidence="4" id="KW-0479">Metal-binding</keyword>
<evidence type="ECO:0000256" key="4">
    <source>
        <dbReference type="ARBA" id="ARBA00022723"/>
    </source>
</evidence>
<evidence type="ECO:0000256" key="1">
    <source>
        <dbReference type="ARBA" id="ARBA00004718"/>
    </source>
</evidence>
<evidence type="ECO:0000256" key="9">
    <source>
        <dbReference type="SAM" id="MobiDB-lite"/>
    </source>
</evidence>
<evidence type="ECO:0000256" key="5">
    <source>
        <dbReference type="ARBA" id="ARBA00022771"/>
    </source>
</evidence>
<feature type="compositionally biased region" description="Acidic residues" evidence="9">
    <location>
        <begin position="395"/>
        <end position="407"/>
    </location>
</feature>
<sequence length="465" mass="50771">MFDTPRVANLYNELMLLKAVELKGLIRDLRLRFGNGVRPATRKADMCDNITAFLLAQTNVQPIVDVINGYMPSGHHFIVDERNFVMPARRGPFASTRTAIPQAHSSVPTATPAPTASAASAAAAATTSMITNPSFKSTPFYSPVQRLAGPVICPIATQTCSMRTLVFTLDIGNLNDHEVRVFCAAAMSPAPSLIEFPQVAEIHINGTTGNITAQQLRGIKNTPGTVHAANVTRWMNQGSNQVQLIYAKTEKQYVATAELVKVHPVEELVQQMIEHRSVSKDDILASFREQQANADIQLQFETLSLKCPLSCSRITLPCRSRNCRHAQCFDGVAYMRMNEQTPTWKCPVCNCPIPYEDLIVDGFFADLLANSSDSIQSVRINPSGELQHEFTVREEESDGDAYEDEQEQPSSSSAPALSSSGGGPTEQSLPTTTTTTTTTTTPTIPSNNNSNRPVVMVDLTLSDHE</sequence>
<comment type="pathway">
    <text evidence="1">Protein modification; protein sumoylation.</text>
</comment>
<feature type="domain" description="SP-RING-type" evidence="10">
    <location>
        <begin position="292"/>
        <end position="373"/>
    </location>
</feature>
<dbReference type="PROSITE" id="PS51466">
    <property type="entry name" value="PINIT"/>
    <property type="match status" value="1"/>
</dbReference>
<evidence type="ECO:0000313" key="12">
    <source>
        <dbReference type="EMBL" id="KAJ8654168.1"/>
    </source>
</evidence>
<dbReference type="Proteomes" id="UP001234581">
    <property type="component" value="Unassembled WGS sequence"/>
</dbReference>
<comment type="similarity">
    <text evidence="2">Belongs to the PIAS family.</text>
</comment>
<dbReference type="PANTHER" id="PTHR10782">
    <property type="entry name" value="ZINC FINGER MIZ DOMAIN-CONTAINING PROTEIN"/>
    <property type="match status" value="1"/>
</dbReference>
<feature type="domain" description="PINIT" evidence="11">
    <location>
        <begin position="115"/>
        <end position="263"/>
    </location>
</feature>
<protein>
    <recommendedName>
        <fullName evidence="14">Sumo ligase</fullName>
    </recommendedName>
</protein>
<evidence type="ECO:0000256" key="8">
    <source>
        <dbReference type="PROSITE-ProRule" id="PRU00452"/>
    </source>
</evidence>
<gene>
    <name evidence="12" type="ORF">O0I10_010116</name>
</gene>
<keyword evidence="13" id="KW-1185">Reference proteome</keyword>
<dbReference type="InterPro" id="IPR038654">
    <property type="entry name" value="PINIT_sf"/>
</dbReference>
<dbReference type="GO" id="GO:0008270">
    <property type="term" value="F:zinc ion binding"/>
    <property type="evidence" value="ECO:0007669"/>
    <property type="project" value="UniProtKB-KW"/>
</dbReference>
<reference evidence="12 13" key="1">
    <citation type="submission" date="2023-03" db="EMBL/GenBank/DDBJ databases">
        <title>Genome sequence of Lichtheimia ornata CBS 291.66.</title>
        <authorList>
            <person name="Mohabir J.T."/>
            <person name="Shea T.P."/>
            <person name="Kurbessoian T."/>
            <person name="Berby B."/>
            <person name="Fontaine J."/>
            <person name="Livny J."/>
            <person name="Gnirke A."/>
            <person name="Stajich J.E."/>
            <person name="Cuomo C.A."/>
        </authorList>
    </citation>
    <scope>NUCLEOTIDE SEQUENCE [LARGE SCALE GENOMIC DNA]</scope>
    <source>
        <strain evidence="12">CBS 291.66</strain>
    </source>
</reference>
<dbReference type="InterPro" id="IPR004181">
    <property type="entry name" value="Znf_MIZ"/>
</dbReference>
<dbReference type="Pfam" id="PF14324">
    <property type="entry name" value="PINIT"/>
    <property type="match status" value="1"/>
</dbReference>
<dbReference type="InterPro" id="IPR023321">
    <property type="entry name" value="PINIT"/>
</dbReference>
<dbReference type="AlphaFoldDB" id="A0AAD7UV56"/>
<evidence type="ECO:0000256" key="2">
    <source>
        <dbReference type="ARBA" id="ARBA00005383"/>
    </source>
</evidence>
<dbReference type="Gene3D" id="2.60.120.780">
    <property type="entry name" value="PINIT domain"/>
    <property type="match status" value="1"/>
</dbReference>
<dbReference type="Gene3D" id="3.30.40.10">
    <property type="entry name" value="Zinc/RING finger domain, C3HC4 (zinc finger)"/>
    <property type="match status" value="1"/>
</dbReference>
<evidence type="ECO:0000256" key="6">
    <source>
        <dbReference type="ARBA" id="ARBA00022786"/>
    </source>
</evidence>
<dbReference type="RefSeq" id="XP_058339082.1">
    <property type="nucleotide sequence ID" value="XM_058490099.1"/>
</dbReference>
<feature type="compositionally biased region" description="Low complexity" evidence="9">
    <location>
        <begin position="430"/>
        <end position="443"/>
    </location>
</feature>
<evidence type="ECO:0008006" key="14">
    <source>
        <dbReference type="Google" id="ProtNLM"/>
    </source>
</evidence>
<keyword evidence="6" id="KW-0833">Ubl conjugation pathway</keyword>
<proteinExistence type="inferred from homology"/>
<evidence type="ECO:0000259" key="11">
    <source>
        <dbReference type="PROSITE" id="PS51466"/>
    </source>
</evidence>